<keyword evidence="3" id="KW-1185">Reference proteome</keyword>
<dbReference type="EMBL" id="SNXI01000016">
    <property type="protein sequence ID" value="TDP29933.1"/>
    <property type="molecule type" value="Genomic_DNA"/>
</dbReference>
<proteinExistence type="predicted"/>
<comment type="caution">
    <text evidence="2">The sequence shown here is derived from an EMBL/GenBank/DDBJ whole genome shotgun (WGS) entry which is preliminary data.</text>
</comment>
<evidence type="ECO:0000313" key="3">
    <source>
        <dbReference type="Proteomes" id="UP000295531"/>
    </source>
</evidence>
<protein>
    <submittedName>
        <fullName evidence="2">Putative lipoprotein</fullName>
    </submittedName>
</protein>
<keyword evidence="1" id="KW-0732">Signal</keyword>
<reference evidence="2 3" key="1">
    <citation type="submission" date="2019-03" db="EMBL/GenBank/DDBJ databases">
        <title>Freshwater and sediment microbial communities from various areas in North America, analyzing microbe dynamics in response to fracking.</title>
        <authorList>
            <person name="Lamendella R."/>
        </authorList>
    </citation>
    <scope>NUCLEOTIDE SEQUENCE [LARGE SCALE GENOMIC DNA]</scope>
    <source>
        <strain evidence="2 3">18_TX</strain>
    </source>
</reference>
<dbReference type="Pfam" id="PF03923">
    <property type="entry name" value="Lipoprotein_16"/>
    <property type="match status" value="1"/>
</dbReference>
<dbReference type="RefSeq" id="WP_166635909.1">
    <property type="nucleotide sequence ID" value="NZ_SNXI01000016.1"/>
</dbReference>
<dbReference type="InterPro" id="IPR005619">
    <property type="entry name" value="Uncharacterised_YajG"/>
</dbReference>
<feature type="signal peptide" evidence="1">
    <location>
        <begin position="1"/>
        <end position="28"/>
    </location>
</feature>
<evidence type="ECO:0000313" key="2">
    <source>
        <dbReference type="EMBL" id="TDP29933.1"/>
    </source>
</evidence>
<dbReference type="PROSITE" id="PS51257">
    <property type="entry name" value="PROKAR_LIPOPROTEIN"/>
    <property type="match status" value="1"/>
</dbReference>
<name>A0A4R6NZE9_9GAMM</name>
<sequence>MIGSVKARLSSTLLIALTSVLLSACASAPQPLIINLNPVTNKLSQSVQQITVNDQRSHSYLYRQLKSEDKARFTAPSVPLKATIEGSLQTLVKPTTNGNLQWIITIEEAVVKGTSSALKYQLKHEIELRVTAINNNRRYSNVYRGRAESSAIGRADEAVIEREFSALLARVLTDISNDPKLRIRDNE</sequence>
<organism evidence="2 3">
    <name type="scientific">Idiomarina aquatica</name>
    <dbReference type="NCBI Taxonomy" id="1327752"/>
    <lineage>
        <taxon>Bacteria</taxon>
        <taxon>Pseudomonadati</taxon>
        <taxon>Pseudomonadota</taxon>
        <taxon>Gammaproteobacteria</taxon>
        <taxon>Alteromonadales</taxon>
        <taxon>Idiomarinaceae</taxon>
        <taxon>Idiomarina</taxon>
    </lineage>
</organism>
<dbReference type="AlphaFoldDB" id="A0A4R6NZE9"/>
<evidence type="ECO:0000256" key="1">
    <source>
        <dbReference type="SAM" id="SignalP"/>
    </source>
</evidence>
<feature type="chain" id="PRO_5020978149" evidence="1">
    <location>
        <begin position="29"/>
        <end position="187"/>
    </location>
</feature>
<accession>A0A4R6NZE9</accession>
<gene>
    <name evidence="2" type="ORF">DEU29_11630</name>
</gene>
<keyword evidence="2" id="KW-0449">Lipoprotein</keyword>
<dbReference type="Proteomes" id="UP000295531">
    <property type="component" value="Unassembled WGS sequence"/>
</dbReference>